<dbReference type="GO" id="GO:0005615">
    <property type="term" value="C:extracellular space"/>
    <property type="evidence" value="ECO:0007669"/>
    <property type="project" value="TreeGrafter"/>
</dbReference>
<reference evidence="6" key="2">
    <citation type="submission" date="2015-06" db="UniProtKB">
        <authorList>
            <consortium name="EnsemblMetazoa"/>
        </authorList>
    </citation>
    <scope>IDENTIFICATION</scope>
</reference>
<feature type="domain" description="Lipase" evidence="5">
    <location>
        <begin position="33"/>
        <end position="107"/>
    </location>
</feature>
<comment type="subcellular location">
    <subcellularLocation>
        <location evidence="1">Secreted</location>
    </subcellularLocation>
</comment>
<sequence length="119" mass="13489">MFIKDKPLGYNIFIVDWSRGAYNFNYFEAAADMSDIHRIGHSLGDHIAGFAGKVLKRAKFVIARILLIIQLDPAGLNFRSVNETLRLDRMDADHVEVIHTAIGGIIENNFDFYIYGEAE</sequence>
<name>T1L338_TETUR</name>
<dbReference type="GO" id="GO:0016042">
    <property type="term" value="P:lipid catabolic process"/>
    <property type="evidence" value="ECO:0007669"/>
    <property type="project" value="TreeGrafter"/>
</dbReference>
<dbReference type="PANTHER" id="PTHR11610">
    <property type="entry name" value="LIPASE"/>
    <property type="match status" value="1"/>
</dbReference>
<keyword evidence="3" id="KW-0964">Secreted</keyword>
<dbReference type="STRING" id="32264.T1L338"/>
<evidence type="ECO:0000313" key="7">
    <source>
        <dbReference type="Proteomes" id="UP000015104"/>
    </source>
</evidence>
<evidence type="ECO:0000256" key="3">
    <source>
        <dbReference type="ARBA" id="ARBA00022525"/>
    </source>
</evidence>
<accession>T1L338</accession>
<evidence type="ECO:0000313" key="6">
    <source>
        <dbReference type="EnsemblMetazoa" id="tetur35g00120.1"/>
    </source>
</evidence>
<proteinExistence type="inferred from homology"/>
<protein>
    <recommendedName>
        <fullName evidence="5">Lipase domain-containing protein</fullName>
    </recommendedName>
</protein>
<dbReference type="InterPro" id="IPR029058">
    <property type="entry name" value="AB_hydrolase_fold"/>
</dbReference>
<dbReference type="InterPro" id="IPR000734">
    <property type="entry name" value="TAG_lipase"/>
</dbReference>
<dbReference type="EMBL" id="CAEY01001011">
    <property type="status" value="NOT_ANNOTATED_CDS"/>
    <property type="molecule type" value="Genomic_DNA"/>
</dbReference>
<comment type="similarity">
    <text evidence="2 4">Belongs to the AB hydrolase superfamily. Lipase family.</text>
</comment>
<evidence type="ECO:0000256" key="2">
    <source>
        <dbReference type="ARBA" id="ARBA00010701"/>
    </source>
</evidence>
<keyword evidence="7" id="KW-1185">Reference proteome</keyword>
<dbReference type="HOGENOM" id="CLU_027171_7_3_1"/>
<reference evidence="7" key="1">
    <citation type="submission" date="2011-08" db="EMBL/GenBank/DDBJ databases">
        <authorList>
            <person name="Rombauts S."/>
        </authorList>
    </citation>
    <scope>NUCLEOTIDE SEQUENCE</scope>
    <source>
        <strain evidence="7">London</strain>
    </source>
</reference>
<dbReference type="InterPro" id="IPR013818">
    <property type="entry name" value="Lipase"/>
</dbReference>
<dbReference type="Proteomes" id="UP000015104">
    <property type="component" value="Unassembled WGS sequence"/>
</dbReference>
<evidence type="ECO:0000259" key="5">
    <source>
        <dbReference type="Pfam" id="PF00151"/>
    </source>
</evidence>
<dbReference type="EnsemblMetazoa" id="tetur35g00120.1">
    <property type="protein sequence ID" value="tetur35g00120.1"/>
    <property type="gene ID" value="tetur35g00120"/>
</dbReference>
<dbReference type="GO" id="GO:0016298">
    <property type="term" value="F:lipase activity"/>
    <property type="evidence" value="ECO:0007669"/>
    <property type="project" value="InterPro"/>
</dbReference>
<dbReference type="Gene3D" id="3.40.50.1820">
    <property type="entry name" value="alpha/beta hydrolase"/>
    <property type="match status" value="1"/>
</dbReference>
<organism evidence="6 7">
    <name type="scientific">Tetranychus urticae</name>
    <name type="common">Two-spotted spider mite</name>
    <dbReference type="NCBI Taxonomy" id="32264"/>
    <lineage>
        <taxon>Eukaryota</taxon>
        <taxon>Metazoa</taxon>
        <taxon>Ecdysozoa</taxon>
        <taxon>Arthropoda</taxon>
        <taxon>Chelicerata</taxon>
        <taxon>Arachnida</taxon>
        <taxon>Acari</taxon>
        <taxon>Acariformes</taxon>
        <taxon>Trombidiformes</taxon>
        <taxon>Prostigmata</taxon>
        <taxon>Eleutherengona</taxon>
        <taxon>Raphignathae</taxon>
        <taxon>Tetranychoidea</taxon>
        <taxon>Tetranychidae</taxon>
        <taxon>Tetranychus</taxon>
    </lineage>
</organism>
<dbReference type="Pfam" id="PF00151">
    <property type="entry name" value="Lipase"/>
    <property type="match status" value="1"/>
</dbReference>
<evidence type="ECO:0000256" key="1">
    <source>
        <dbReference type="ARBA" id="ARBA00004613"/>
    </source>
</evidence>
<dbReference type="AlphaFoldDB" id="T1L338"/>
<evidence type="ECO:0000256" key="4">
    <source>
        <dbReference type="RuleBase" id="RU004262"/>
    </source>
</evidence>
<dbReference type="SUPFAM" id="SSF53474">
    <property type="entry name" value="alpha/beta-Hydrolases"/>
    <property type="match status" value="1"/>
</dbReference>